<evidence type="ECO:0000256" key="1">
    <source>
        <dbReference type="SAM" id="SignalP"/>
    </source>
</evidence>
<dbReference type="EMBL" id="CP036432">
    <property type="protein sequence ID" value="QDV85904.1"/>
    <property type="molecule type" value="Genomic_DNA"/>
</dbReference>
<feature type="chain" id="PRO_5046679899" evidence="1">
    <location>
        <begin position="24"/>
        <end position="36"/>
    </location>
</feature>
<evidence type="ECO:0000313" key="2">
    <source>
        <dbReference type="EMBL" id="QDV85904.1"/>
    </source>
</evidence>
<feature type="signal peptide" evidence="1">
    <location>
        <begin position="1"/>
        <end position="23"/>
    </location>
</feature>
<organism evidence="2 3">
    <name type="scientific">Stieleria magnilauensis</name>
    <dbReference type="NCBI Taxonomy" id="2527963"/>
    <lineage>
        <taxon>Bacteria</taxon>
        <taxon>Pseudomonadati</taxon>
        <taxon>Planctomycetota</taxon>
        <taxon>Planctomycetia</taxon>
        <taxon>Pirellulales</taxon>
        <taxon>Pirellulaceae</taxon>
        <taxon>Stieleria</taxon>
    </lineage>
</organism>
<name>A0ABX5XV46_9BACT</name>
<reference evidence="2 3" key="1">
    <citation type="submission" date="2019-02" db="EMBL/GenBank/DDBJ databases">
        <title>Deep-cultivation of Planctomycetes and their phenomic and genomic characterization uncovers novel biology.</title>
        <authorList>
            <person name="Wiegand S."/>
            <person name="Jogler M."/>
            <person name="Boedeker C."/>
            <person name="Pinto D."/>
            <person name="Vollmers J."/>
            <person name="Rivas-Marin E."/>
            <person name="Kohn T."/>
            <person name="Peeters S.H."/>
            <person name="Heuer A."/>
            <person name="Rast P."/>
            <person name="Oberbeckmann S."/>
            <person name="Bunk B."/>
            <person name="Jeske O."/>
            <person name="Meyerdierks A."/>
            <person name="Storesund J.E."/>
            <person name="Kallscheuer N."/>
            <person name="Luecker S."/>
            <person name="Lage O.M."/>
            <person name="Pohl T."/>
            <person name="Merkel B.J."/>
            <person name="Hornburger P."/>
            <person name="Mueller R.-W."/>
            <person name="Bruemmer F."/>
            <person name="Labrenz M."/>
            <person name="Spormann A.M."/>
            <person name="Op den Camp H."/>
            <person name="Overmann J."/>
            <person name="Amann R."/>
            <person name="Jetten M.S.M."/>
            <person name="Mascher T."/>
            <person name="Medema M.H."/>
            <person name="Devos D.P."/>
            <person name="Kaster A.-K."/>
            <person name="Ovreas L."/>
            <person name="Rohde M."/>
            <person name="Galperin M.Y."/>
            <person name="Jogler C."/>
        </authorList>
    </citation>
    <scope>NUCLEOTIDE SEQUENCE [LARGE SCALE GENOMIC DNA]</scope>
    <source>
        <strain evidence="2 3">TBK1r</strain>
    </source>
</reference>
<keyword evidence="3" id="KW-1185">Reference proteome</keyword>
<protein>
    <submittedName>
        <fullName evidence="2">Uncharacterized protein</fullName>
    </submittedName>
</protein>
<gene>
    <name evidence="2" type="ORF">TBK1r_49210</name>
</gene>
<keyword evidence="1" id="KW-0732">Signal</keyword>
<proteinExistence type="predicted"/>
<evidence type="ECO:0000313" key="3">
    <source>
        <dbReference type="Proteomes" id="UP000318081"/>
    </source>
</evidence>
<accession>A0ABX5XV46</accession>
<dbReference type="Proteomes" id="UP000318081">
    <property type="component" value="Chromosome"/>
</dbReference>
<sequence>MKIKSFTLLACLCVMTLSGIASAQTPTAEDYMKWPA</sequence>